<evidence type="ECO:0008006" key="3">
    <source>
        <dbReference type="Google" id="ProtNLM"/>
    </source>
</evidence>
<dbReference type="KEGG" id="hna:Hneap_0854"/>
<gene>
    <name evidence="1" type="ordered locus">Hneap_0854</name>
</gene>
<dbReference type="GO" id="GO:0009279">
    <property type="term" value="C:cell outer membrane"/>
    <property type="evidence" value="ECO:0007669"/>
    <property type="project" value="InterPro"/>
</dbReference>
<reference evidence="1 2" key="1">
    <citation type="submission" date="2009-10" db="EMBL/GenBank/DDBJ databases">
        <title>Complete sequence of Halothiobacillus neapolitanus c2.</title>
        <authorList>
            <consortium name="US DOE Joint Genome Institute"/>
            <person name="Lucas S."/>
            <person name="Copeland A."/>
            <person name="Lapidus A."/>
            <person name="Glavina del Rio T."/>
            <person name="Tice H."/>
            <person name="Bruce D."/>
            <person name="Goodwin L."/>
            <person name="Pitluck S."/>
            <person name="Davenport K."/>
            <person name="Brettin T."/>
            <person name="Detter J.C."/>
            <person name="Han C."/>
            <person name="Tapia R."/>
            <person name="Larimer F."/>
            <person name="Land M."/>
            <person name="Hauser L."/>
            <person name="Kyrpides N."/>
            <person name="Mikhailova N."/>
            <person name="Kerfeld C."/>
            <person name="Cannon G."/>
            <person name="Heinhort S."/>
        </authorList>
    </citation>
    <scope>NUCLEOTIDE SEQUENCE [LARGE SCALE GENOMIC DNA]</scope>
    <source>
        <strain evidence="2">ATCC 23641 / c2</strain>
    </source>
</reference>
<dbReference type="Gene3D" id="2.40.230.20">
    <property type="entry name" value="Nucleoside-specific channel-forming protein, Tsx-like"/>
    <property type="match status" value="1"/>
</dbReference>
<dbReference type="AlphaFoldDB" id="D0KZ26"/>
<dbReference type="InterPro" id="IPR036777">
    <property type="entry name" value="Channel_Tsx-like_sf"/>
</dbReference>
<protein>
    <recommendedName>
        <fullName evidence="3">Outer envelope protein</fullName>
    </recommendedName>
</protein>
<dbReference type="SUPFAM" id="SSF111364">
    <property type="entry name" value="Tsx-like channel"/>
    <property type="match status" value="1"/>
</dbReference>
<organism evidence="1 2">
    <name type="scientific">Halothiobacillus neapolitanus (strain ATCC 23641 / DSM 15147 / CIP 104769 / NCIMB 8539 / c2)</name>
    <name type="common">Thiobacillus neapolitanus</name>
    <dbReference type="NCBI Taxonomy" id="555778"/>
    <lineage>
        <taxon>Bacteria</taxon>
        <taxon>Pseudomonadati</taxon>
        <taxon>Pseudomonadota</taxon>
        <taxon>Gammaproteobacteria</taxon>
        <taxon>Chromatiales</taxon>
        <taxon>Halothiobacillaceae</taxon>
        <taxon>Halothiobacillus</taxon>
    </lineage>
</organism>
<evidence type="ECO:0000313" key="2">
    <source>
        <dbReference type="Proteomes" id="UP000009102"/>
    </source>
</evidence>
<dbReference type="Proteomes" id="UP000009102">
    <property type="component" value="Chromosome"/>
</dbReference>
<dbReference type="STRING" id="555778.Hneap_0854"/>
<sequence length="314" mass="34288">MPTHRTRLLTTSTLSPTRRSVGNYPLAAAPTIPQKFVLGLVLSISLGTAAQAADWSDTSLSWRYGTKFAEPYEGNDISKNILNFSHVSGFKYGTNFFSIDALFSDSKDPSGPDGKSGAQEVYAVYRNTLDIGKIMNKDLKVGVAKGFGITSGFDFNTKTDAGYNSKKRMLVLGPTVMFDVPGFLNVSLLALWESNAPCNDYTNTCVSRYSYKVHPMLTAAWGIPIGNSAFSFEGYANLIAPKGKDEFGAQTKTEINIDAQIMADVGKLFWDKPGTFKAGIEYQYWKNKFGNDANGPAGSGAFAKTPMVRVEYHF</sequence>
<dbReference type="EMBL" id="CP001801">
    <property type="protein sequence ID" value="ACX95699.1"/>
    <property type="molecule type" value="Genomic_DNA"/>
</dbReference>
<evidence type="ECO:0000313" key="1">
    <source>
        <dbReference type="EMBL" id="ACX95699.1"/>
    </source>
</evidence>
<dbReference type="RefSeq" id="WP_012823735.1">
    <property type="nucleotide sequence ID" value="NC_013422.1"/>
</dbReference>
<name>D0KZ26_HALNC</name>
<dbReference type="HOGENOM" id="CLU_072571_1_0_6"/>
<accession>D0KZ26</accession>
<dbReference type="eggNOG" id="COG3248">
    <property type="taxonomic scope" value="Bacteria"/>
</dbReference>
<keyword evidence="2" id="KW-1185">Reference proteome</keyword>
<proteinExistence type="predicted"/>